<dbReference type="Proteomes" id="UP000789572">
    <property type="component" value="Unassembled WGS sequence"/>
</dbReference>
<protein>
    <submittedName>
        <fullName evidence="5">1628_t:CDS:1</fullName>
    </submittedName>
</protein>
<proteinExistence type="predicted"/>
<keyword evidence="6" id="KW-1185">Reference proteome</keyword>
<name>A0A9N8VPZ5_9GLOM</name>
<reference evidence="5" key="1">
    <citation type="submission" date="2021-06" db="EMBL/GenBank/DDBJ databases">
        <authorList>
            <person name="Kallberg Y."/>
            <person name="Tangrot J."/>
            <person name="Rosling A."/>
        </authorList>
    </citation>
    <scope>NUCLEOTIDE SEQUENCE</scope>
    <source>
        <strain evidence="5">IA702</strain>
    </source>
</reference>
<dbReference type="InterPro" id="IPR045379">
    <property type="entry name" value="Crinkler_N"/>
</dbReference>
<dbReference type="EMBL" id="CAJVPJ010000017">
    <property type="protein sequence ID" value="CAG8456870.1"/>
    <property type="molecule type" value="Genomic_DNA"/>
</dbReference>
<accession>A0A9N8VPZ5</accession>
<comment type="caution">
    <text evidence="5">The sequence shown here is derived from an EMBL/GenBank/DDBJ whole genome shotgun (WGS) entry which is preliminary data.</text>
</comment>
<evidence type="ECO:0000259" key="4">
    <source>
        <dbReference type="Pfam" id="PF20147"/>
    </source>
</evidence>
<evidence type="ECO:0000313" key="5">
    <source>
        <dbReference type="EMBL" id="CAG8456870.1"/>
    </source>
</evidence>
<dbReference type="AlphaFoldDB" id="A0A9N8VPZ5"/>
<keyword evidence="3" id="KW-0964">Secreted</keyword>
<dbReference type="GO" id="GO:0043657">
    <property type="term" value="C:host cell"/>
    <property type="evidence" value="ECO:0007669"/>
    <property type="project" value="UniProtKB-SubCell"/>
</dbReference>
<dbReference type="Pfam" id="PF20147">
    <property type="entry name" value="Crinkler"/>
    <property type="match status" value="1"/>
</dbReference>
<evidence type="ECO:0000256" key="2">
    <source>
        <dbReference type="ARBA" id="ARBA00004613"/>
    </source>
</evidence>
<evidence type="ECO:0000313" key="6">
    <source>
        <dbReference type="Proteomes" id="UP000789572"/>
    </source>
</evidence>
<evidence type="ECO:0000256" key="1">
    <source>
        <dbReference type="ARBA" id="ARBA00004340"/>
    </source>
</evidence>
<dbReference type="GO" id="GO:0005576">
    <property type="term" value="C:extracellular region"/>
    <property type="evidence" value="ECO:0007669"/>
    <property type="project" value="UniProtKB-SubCell"/>
</dbReference>
<feature type="domain" description="Crinkler effector protein N-terminal" evidence="4">
    <location>
        <begin position="6"/>
        <end position="120"/>
    </location>
</feature>
<organism evidence="5 6">
    <name type="scientific">Paraglomus occultum</name>
    <dbReference type="NCBI Taxonomy" id="144539"/>
    <lineage>
        <taxon>Eukaryota</taxon>
        <taxon>Fungi</taxon>
        <taxon>Fungi incertae sedis</taxon>
        <taxon>Mucoromycota</taxon>
        <taxon>Glomeromycotina</taxon>
        <taxon>Glomeromycetes</taxon>
        <taxon>Paraglomerales</taxon>
        <taxon>Paraglomeraceae</taxon>
        <taxon>Paraglomus</taxon>
    </lineage>
</organism>
<gene>
    <name evidence="5" type="ORF">POCULU_LOCUS348</name>
</gene>
<sequence>MALRILSCFVLGDDDYFPVDIGNQTFVNNVAISFDDFTVGHLKKLIWEQKKDDLVDFGKLNLWKVEIPTDKPKILEVLKSLTELDIKREYGGVKLSTPDDDIKDHFPSQPPKRHIHIIVQPLATTAGGSGTGKSRFLDEIENLLKECAEKCNDEEIRNAFANMIVINTTYGNGSTADNIDQRIGPQASLAIRILFEYFRPQHNFSEFDFPSFRAYCNQSDISDFALNIALRVIYIDKMEAKQATISHPLLVVVVGIDEFNKLHDIDKQTSKSLINTIGSSMCRAPADIFFIPILAGTIEGPIEEYITGSMHQPLHLPLHLLEEHHAIKIGKAMNLFNDDYVTYSLYFQHSISDHGGHVKALEYFYDFFSQELRKCQDPDKVKIEKVMERVKDSIQEKYCFDSFSNLTEPLIKAILGLPVNKHDKTTLDDESKISYQKLSSRGIVNLIKKDTSSKYYLQLLYYYVWVSALVEVQASKHPGMKYWKVMLNYDEPMYWQNFEDFNAKFWDNIVFKGAKFSSEFPDVEVVLPEDIKLYKLQQHKQYPVTPTNQNKEVKYDGNMEVTHGYITFDYLKNDYIKKYMGHIFLNAPGADPLMSLDFLI</sequence>
<evidence type="ECO:0000256" key="3">
    <source>
        <dbReference type="ARBA" id="ARBA00022525"/>
    </source>
</evidence>
<dbReference type="OrthoDB" id="2429079at2759"/>
<comment type="subcellular location">
    <subcellularLocation>
        <location evidence="1">Host cell</location>
    </subcellularLocation>
    <subcellularLocation>
        <location evidence="2">Secreted</location>
    </subcellularLocation>
</comment>